<reference evidence="3" key="1">
    <citation type="submission" date="2017-07" db="EMBL/GenBank/DDBJ databases">
        <title>Taro Niue Genome Assembly and Annotation.</title>
        <authorList>
            <person name="Atibalentja N."/>
            <person name="Keating K."/>
            <person name="Fields C.J."/>
        </authorList>
    </citation>
    <scope>NUCLEOTIDE SEQUENCE</scope>
    <source>
        <strain evidence="3">Niue_2</strain>
        <tissue evidence="3">Leaf</tissue>
    </source>
</reference>
<dbReference type="OrthoDB" id="1750196at2759"/>
<dbReference type="AlphaFoldDB" id="A0A843WVL0"/>
<feature type="compositionally biased region" description="Low complexity" evidence="1">
    <location>
        <begin position="315"/>
        <end position="333"/>
    </location>
</feature>
<evidence type="ECO:0000259" key="2">
    <source>
        <dbReference type="Pfam" id="PF03732"/>
    </source>
</evidence>
<sequence length="355" mass="39265">RDPITLAYLFRRSLDGPALEWFYSLEPREARDFRILHKEFIQRYKDRVSPYLSITDLASEKMRANEEFVQFADRWRSMATRLQHVLSEPEKIKIIILNSTLRFKHILAMNQITSMEELYERGRYIKTHLMDSPIVWSLTGLASIEGDVNFKNLTAGFVDVYCDGSLNDNRVDANLCDLQDIGLPEGSSLTLFSFSLTLFSCPCFPTASNGCRRLVGGSWIVSTPQLATLAHRAPFLLKSPSPAIRTTPPELHPPDQQGRPGFFREASRSGRQPSQLASVFRSPLPLIQAASAASPDLGASPAIHLAQPARSTICPAPQAASSSIAPSSSTAYPNGQKTHLAASRSFSPSVDEATL</sequence>
<dbReference type="Pfam" id="PF03732">
    <property type="entry name" value="Retrotrans_gag"/>
    <property type="match status" value="1"/>
</dbReference>
<evidence type="ECO:0000313" key="3">
    <source>
        <dbReference type="EMBL" id="MQM14572.1"/>
    </source>
</evidence>
<accession>A0A843WVL0</accession>
<gene>
    <name evidence="3" type="ORF">Taro_047506</name>
</gene>
<name>A0A843WVL0_COLES</name>
<keyword evidence="4" id="KW-1185">Reference proteome</keyword>
<feature type="non-terminal residue" evidence="3">
    <location>
        <position position="1"/>
    </location>
</feature>
<feature type="domain" description="Retrotransposon gag" evidence="2">
    <location>
        <begin position="10"/>
        <end position="94"/>
    </location>
</feature>
<dbReference type="Proteomes" id="UP000652761">
    <property type="component" value="Unassembled WGS sequence"/>
</dbReference>
<proteinExistence type="predicted"/>
<dbReference type="InterPro" id="IPR005162">
    <property type="entry name" value="Retrotrans_gag_dom"/>
</dbReference>
<evidence type="ECO:0000256" key="1">
    <source>
        <dbReference type="SAM" id="MobiDB-lite"/>
    </source>
</evidence>
<protein>
    <recommendedName>
        <fullName evidence="2">Retrotransposon gag domain-containing protein</fullName>
    </recommendedName>
</protein>
<comment type="caution">
    <text evidence="3">The sequence shown here is derived from an EMBL/GenBank/DDBJ whole genome shotgun (WGS) entry which is preliminary data.</text>
</comment>
<evidence type="ECO:0000313" key="4">
    <source>
        <dbReference type="Proteomes" id="UP000652761"/>
    </source>
</evidence>
<feature type="region of interest" description="Disordered" evidence="1">
    <location>
        <begin position="314"/>
        <end position="355"/>
    </location>
</feature>
<organism evidence="3 4">
    <name type="scientific">Colocasia esculenta</name>
    <name type="common">Wild taro</name>
    <name type="synonym">Arum esculentum</name>
    <dbReference type="NCBI Taxonomy" id="4460"/>
    <lineage>
        <taxon>Eukaryota</taxon>
        <taxon>Viridiplantae</taxon>
        <taxon>Streptophyta</taxon>
        <taxon>Embryophyta</taxon>
        <taxon>Tracheophyta</taxon>
        <taxon>Spermatophyta</taxon>
        <taxon>Magnoliopsida</taxon>
        <taxon>Liliopsida</taxon>
        <taxon>Araceae</taxon>
        <taxon>Aroideae</taxon>
        <taxon>Colocasieae</taxon>
        <taxon>Colocasia</taxon>
    </lineage>
</organism>
<dbReference type="EMBL" id="NMUH01006146">
    <property type="protein sequence ID" value="MQM14572.1"/>
    <property type="molecule type" value="Genomic_DNA"/>
</dbReference>
<feature type="region of interest" description="Disordered" evidence="1">
    <location>
        <begin position="241"/>
        <end position="268"/>
    </location>
</feature>